<accession>A0AAN6QH93</accession>
<dbReference type="RefSeq" id="XP_064665785.1">
    <property type="nucleotide sequence ID" value="XM_064810609.1"/>
</dbReference>
<dbReference type="EMBL" id="MU853365">
    <property type="protein sequence ID" value="KAK4108215.1"/>
    <property type="molecule type" value="Genomic_DNA"/>
</dbReference>
<name>A0AAN6QH93_9PEZI</name>
<protein>
    <submittedName>
        <fullName evidence="1">Uncharacterized protein</fullName>
    </submittedName>
</protein>
<organism evidence="1 2">
    <name type="scientific">Canariomyces notabilis</name>
    <dbReference type="NCBI Taxonomy" id="2074819"/>
    <lineage>
        <taxon>Eukaryota</taxon>
        <taxon>Fungi</taxon>
        <taxon>Dikarya</taxon>
        <taxon>Ascomycota</taxon>
        <taxon>Pezizomycotina</taxon>
        <taxon>Sordariomycetes</taxon>
        <taxon>Sordariomycetidae</taxon>
        <taxon>Sordariales</taxon>
        <taxon>Chaetomiaceae</taxon>
        <taxon>Canariomyces</taxon>
    </lineage>
</organism>
<reference evidence="1" key="2">
    <citation type="submission" date="2023-05" db="EMBL/GenBank/DDBJ databases">
        <authorList>
            <consortium name="Lawrence Berkeley National Laboratory"/>
            <person name="Steindorff A."/>
            <person name="Hensen N."/>
            <person name="Bonometti L."/>
            <person name="Westerberg I."/>
            <person name="Brannstrom I.O."/>
            <person name="Guillou S."/>
            <person name="Cros-Aarteil S."/>
            <person name="Calhoun S."/>
            <person name="Haridas S."/>
            <person name="Kuo A."/>
            <person name="Mondo S."/>
            <person name="Pangilinan J."/>
            <person name="Riley R."/>
            <person name="Labutti K."/>
            <person name="Andreopoulos B."/>
            <person name="Lipzen A."/>
            <person name="Chen C."/>
            <person name="Yanf M."/>
            <person name="Daum C."/>
            <person name="Ng V."/>
            <person name="Clum A."/>
            <person name="Ohm R."/>
            <person name="Martin F."/>
            <person name="Silar P."/>
            <person name="Natvig D."/>
            <person name="Lalanne C."/>
            <person name="Gautier V."/>
            <person name="Ament-Velasquez S.L."/>
            <person name="Kruys A."/>
            <person name="Hutchinson M.I."/>
            <person name="Powell A.J."/>
            <person name="Barry K."/>
            <person name="Miller A.N."/>
            <person name="Grigoriev I.V."/>
            <person name="Debuchy R."/>
            <person name="Gladieux P."/>
            <person name="Thoren M.H."/>
            <person name="Johannesson H."/>
        </authorList>
    </citation>
    <scope>NUCLEOTIDE SEQUENCE</scope>
    <source>
        <strain evidence="1">CBS 508.74</strain>
    </source>
</reference>
<keyword evidence="2" id="KW-1185">Reference proteome</keyword>
<sequence length="69" mass="8060">MQPVFPSVPLELVARLSHLCKLNCSWIWERLPVAFGSRALRMYARVWAGPWRDARAEFGRGVRRHDARL</sequence>
<comment type="caution">
    <text evidence="1">The sequence shown here is derived from an EMBL/GenBank/DDBJ whole genome shotgun (WGS) entry which is preliminary data.</text>
</comment>
<feature type="non-terminal residue" evidence="1">
    <location>
        <position position="69"/>
    </location>
</feature>
<evidence type="ECO:0000313" key="1">
    <source>
        <dbReference type="EMBL" id="KAK4108215.1"/>
    </source>
</evidence>
<dbReference type="GeneID" id="89934734"/>
<evidence type="ECO:0000313" key="2">
    <source>
        <dbReference type="Proteomes" id="UP001302812"/>
    </source>
</evidence>
<dbReference type="Proteomes" id="UP001302812">
    <property type="component" value="Unassembled WGS sequence"/>
</dbReference>
<proteinExistence type="predicted"/>
<reference evidence="1" key="1">
    <citation type="journal article" date="2023" name="Mol. Phylogenet. Evol.">
        <title>Genome-scale phylogeny and comparative genomics of the fungal order Sordariales.</title>
        <authorList>
            <person name="Hensen N."/>
            <person name="Bonometti L."/>
            <person name="Westerberg I."/>
            <person name="Brannstrom I.O."/>
            <person name="Guillou S."/>
            <person name="Cros-Aarteil S."/>
            <person name="Calhoun S."/>
            <person name="Haridas S."/>
            <person name="Kuo A."/>
            <person name="Mondo S."/>
            <person name="Pangilinan J."/>
            <person name="Riley R."/>
            <person name="LaButti K."/>
            <person name="Andreopoulos B."/>
            <person name="Lipzen A."/>
            <person name="Chen C."/>
            <person name="Yan M."/>
            <person name="Daum C."/>
            <person name="Ng V."/>
            <person name="Clum A."/>
            <person name="Steindorff A."/>
            <person name="Ohm R.A."/>
            <person name="Martin F."/>
            <person name="Silar P."/>
            <person name="Natvig D.O."/>
            <person name="Lalanne C."/>
            <person name="Gautier V."/>
            <person name="Ament-Velasquez S.L."/>
            <person name="Kruys A."/>
            <person name="Hutchinson M.I."/>
            <person name="Powell A.J."/>
            <person name="Barry K."/>
            <person name="Miller A.N."/>
            <person name="Grigoriev I.V."/>
            <person name="Debuchy R."/>
            <person name="Gladieux P."/>
            <person name="Hiltunen Thoren M."/>
            <person name="Johannesson H."/>
        </authorList>
    </citation>
    <scope>NUCLEOTIDE SEQUENCE</scope>
    <source>
        <strain evidence="1">CBS 508.74</strain>
    </source>
</reference>
<gene>
    <name evidence="1" type="ORF">N656DRAFT_684830</name>
</gene>
<dbReference type="AlphaFoldDB" id="A0AAN6QH93"/>